<dbReference type="PANTHER" id="PTHR23505:SF79">
    <property type="entry name" value="PROTEIN SPINSTER"/>
    <property type="match status" value="1"/>
</dbReference>
<name>A0A1I5RHW1_9SPHN</name>
<protein>
    <submittedName>
        <fullName evidence="8">Sugar phosphate permease</fullName>
    </submittedName>
</protein>
<feature type="transmembrane region" description="Helical" evidence="6">
    <location>
        <begin position="410"/>
        <end position="428"/>
    </location>
</feature>
<dbReference type="SUPFAM" id="SSF103473">
    <property type="entry name" value="MFS general substrate transporter"/>
    <property type="match status" value="1"/>
</dbReference>
<feature type="transmembrane region" description="Helical" evidence="6">
    <location>
        <begin position="277"/>
        <end position="298"/>
    </location>
</feature>
<evidence type="ECO:0000256" key="6">
    <source>
        <dbReference type="SAM" id="Phobius"/>
    </source>
</evidence>
<dbReference type="GO" id="GO:0016020">
    <property type="term" value="C:membrane"/>
    <property type="evidence" value="ECO:0007669"/>
    <property type="project" value="UniProtKB-SubCell"/>
</dbReference>
<dbReference type="OrthoDB" id="7497327at2"/>
<feature type="transmembrane region" description="Helical" evidence="6">
    <location>
        <begin position="24"/>
        <end position="41"/>
    </location>
</feature>
<dbReference type="STRING" id="634430.SAMN04488241_103259"/>
<keyword evidence="3 6" id="KW-0812">Transmembrane</keyword>
<dbReference type="AlphaFoldDB" id="A0A1I5RHW1"/>
<dbReference type="GO" id="GO:0022857">
    <property type="term" value="F:transmembrane transporter activity"/>
    <property type="evidence" value="ECO:0007669"/>
    <property type="project" value="InterPro"/>
</dbReference>
<feature type="domain" description="Major facilitator superfamily (MFS) profile" evidence="7">
    <location>
        <begin position="28"/>
        <end position="432"/>
    </location>
</feature>
<feature type="transmembrane region" description="Helical" evidence="6">
    <location>
        <begin position="62"/>
        <end position="87"/>
    </location>
</feature>
<dbReference type="Gene3D" id="1.20.1250.20">
    <property type="entry name" value="MFS general substrate transporter like domains"/>
    <property type="match status" value="2"/>
</dbReference>
<dbReference type="PROSITE" id="PS50850">
    <property type="entry name" value="MFS"/>
    <property type="match status" value="1"/>
</dbReference>
<feature type="transmembrane region" description="Helical" evidence="6">
    <location>
        <begin position="185"/>
        <end position="203"/>
    </location>
</feature>
<evidence type="ECO:0000256" key="3">
    <source>
        <dbReference type="ARBA" id="ARBA00022692"/>
    </source>
</evidence>
<feature type="transmembrane region" description="Helical" evidence="6">
    <location>
        <begin position="93"/>
        <end position="113"/>
    </location>
</feature>
<feature type="transmembrane region" description="Helical" evidence="6">
    <location>
        <begin position="241"/>
        <end position="265"/>
    </location>
</feature>
<dbReference type="InterPro" id="IPR011701">
    <property type="entry name" value="MFS"/>
</dbReference>
<dbReference type="InterPro" id="IPR020846">
    <property type="entry name" value="MFS_dom"/>
</dbReference>
<feature type="transmembrane region" description="Helical" evidence="6">
    <location>
        <begin position="159"/>
        <end position="179"/>
    </location>
</feature>
<keyword evidence="4 6" id="KW-1133">Transmembrane helix</keyword>
<keyword evidence="2" id="KW-0813">Transport</keyword>
<evidence type="ECO:0000256" key="1">
    <source>
        <dbReference type="ARBA" id="ARBA00004141"/>
    </source>
</evidence>
<gene>
    <name evidence="8" type="ORF">SAMN04488241_103259</name>
</gene>
<evidence type="ECO:0000313" key="9">
    <source>
        <dbReference type="Proteomes" id="UP000199586"/>
    </source>
</evidence>
<dbReference type="PANTHER" id="PTHR23505">
    <property type="entry name" value="SPINSTER"/>
    <property type="match status" value="1"/>
</dbReference>
<feature type="transmembrane region" description="Helical" evidence="6">
    <location>
        <begin position="370"/>
        <end position="390"/>
    </location>
</feature>
<proteinExistence type="predicted"/>
<reference evidence="8 9" key="1">
    <citation type="submission" date="2016-10" db="EMBL/GenBank/DDBJ databases">
        <authorList>
            <person name="de Groot N.N."/>
        </authorList>
    </citation>
    <scope>NUCLEOTIDE SEQUENCE [LARGE SCALE GENOMIC DNA]</scope>
    <source>
        <strain evidence="8 9">CGMCC 1.9113</strain>
    </source>
</reference>
<feature type="transmembrane region" description="Helical" evidence="6">
    <location>
        <begin position="336"/>
        <end position="358"/>
    </location>
</feature>
<evidence type="ECO:0000256" key="5">
    <source>
        <dbReference type="ARBA" id="ARBA00023136"/>
    </source>
</evidence>
<dbReference type="EMBL" id="FOXP01000003">
    <property type="protein sequence ID" value="SFP57871.1"/>
    <property type="molecule type" value="Genomic_DNA"/>
</dbReference>
<evidence type="ECO:0000259" key="7">
    <source>
        <dbReference type="PROSITE" id="PS50850"/>
    </source>
</evidence>
<accession>A0A1I5RHW1</accession>
<feature type="transmembrane region" description="Helical" evidence="6">
    <location>
        <begin position="310"/>
        <end position="330"/>
    </location>
</feature>
<comment type="subcellular location">
    <subcellularLocation>
        <location evidence="1">Membrane</location>
        <topology evidence="1">Multi-pass membrane protein</topology>
    </subcellularLocation>
</comment>
<evidence type="ECO:0000256" key="4">
    <source>
        <dbReference type="ARBA" id="ARBA00022989"/>
    </source>
</evidence>
<keyword evidence="5 6" id="KW-0472">Membrane</keyword>
<organism evidence="8 9">
    <name type="scientific">Sphingomonas rubra</name>
    <dbReference type="NCBI Taxonomy" id="634430"/>
    <lineage>
        <taxon>Bacteria</taxon>
        <taxon>Pseudomonadati</taxon>
        <taxon>Pseudomonadota</taxon>
        <taxon>Alphaproteobacteria</taxon>
        <taxon>Sphingomonadales</taxon>
        <taxon>Sphingomonadaceae</taxon>
        <taxon>Sphingomonas</taxon>
    </lineage>
</organism>
<dbReference type="InterPro" id="IPR044770">
    <property type="entry name" value="MFS_spinster-like"/>
</dbReference>
<dbReference type="Pfam" id="PF07690">
    <property type="entry name" value="MFS_1"/>
    <property type="match status" value="1"/>
</dbReference>
<dbReference type="Proteomes" id="UP000199586">
    <property type="component" value="Unassembled WGS sequence"/>
</dbReference>
<dbReference type="InterPro" id="IPR036259">
    <property type="entry name" value="MFS_trans_sf"/>
</dbReference>
<evidence type="ECO:0000256" key="2">
    <source>
        <dbReference type="ARBA" id="ARBA00022448"/>
    </source>
</evidence>
<keyword evidence="9" id="KW-1185">Reference proteome</keyword>
<evidence type="ECO:0000313" key="8">
    <source>
        <dbReference type="EMBL" id="SFP57871.1"/>
    </source>
</evidence>
<sequence length="438" mass="46032">MAVVGSAVHPATEPGRGAARVTRSPGIVLAMLTFVYVLNFLDRQLLGILAKPIQDSLNITDGQLGLIGGLYFAMFYCFIAIPVSWLADRTSRVGVLTVACAIWSAATIACGLSRTYPQLVVARMAVGFGEAGGVPPSYALITDTFAPGKRGVAFGIYNLGPPIGAALGIALGASIAAMFDWRDAFVFIGVVGIVAAAALPFVVPEPGRGAADTEAGAAASVDKAPFWATLRTFFANPVMTLAALGSGATQFVTYGLGNFAVLFLIREKGMTLPQIAIWYAVAIVIGMGGGMVASGRIIDRFSRGSRRVFAIAPAVSLAVAAPFYLAFVWAPGWPVALALLTVVMFFNYFYLSCSVTLVQEEAAPNQRVLAGALLLLVMNFIGLGLGPTWVGWASDRFAAAGHANPLQLSLTTLAPFYVVAIGLFLLLARTLRRQETRA</sequence>
<dbReference type="CDD" id="cd17328">
    <property type="entry name" value="MFS_spinster_like"/>
    <property type="match status" value="1"/>
</dbReference>